<reference evidence="10 11" key="1">
    <citation type="journal article" date="2011" name="Stand. Genomic Sci.">
        <title>Non-contiguous finished genome sequence and contextual data of the filamentous soil bacterium Ktedonobacter racemifer type strain (SOSP1-21).</title>
        <authorList>
            <person name="Chang Y.J."/>
            <person name="Land M."/>
            <person name="Hauser L."/>
            <person name="Chertkov O."/>
            <person name="Del Rio T.G."/>
            <person name="Nolan M."/>
            <person name="Copeland A."/>
            <person name="Tice H."/>
            <person name="Cheng J.F."/>
            <person name="Lucas S."/>
            <person name="Han C."/>
            <person name="Goodwin L."/>
            <person name="Pitluck S."/>
            <person name="Ivanova N."/>
            <person name="Ovchinikova G."/>
            <person name="Pati A."/>
            <person name="Chen A."/>
            <person name="Palaniappan K."/>
            <person name="Mavromatis K."/>
            <person name="Liolios K."/>
            <person name="Brettin T."/>
            <person name="Fiebig A."/>
            <person name="Rohde M."/>
            <person name="Abt B."/>
            <person name="Goker M."/>
            <person name="Detter J.C."/>
            <person name="Woyke T."/>
            <person name="Bristow J."/>
            <person name="Eisen J.A."/>
            <person name="Markowitz V."/>
            <person name="Hugenholtz P."/>
            <person name="Kyrpides N.C."/>
            <person name="Klenk H.P."/>
            <person name="Lapidus A."/>
        </authorList>
    </citation>
    <scope>NUCLEOTIDE SEQUENCE [LARGE SCALE GENOMIC DNA]</scope>
    <source>
        <strain evidence="11">DSM 44963</strain>
    </source>
</reference>
<dbReference type="PANTHER" id="PTHR39084">
    <property type="entry name" value="MEMBRANE PROTEIN-RELATED"/>
    <property type="match status" value="1"/>
</dbReference>
<dbReference type="eggNOG" id="COG3174">
    <property type="taxonomic scope" value="Bacteria"/>
</dbReference>
<feature type="transmembrane region" description="Helical" evidence="7">
    <location>
        <begin position="407"/>
        <end position="426"/>
    </location>
</feature>
<feature type="transmembrane region" description="Helical" evidence="7">
    <location>
        <begin position="87"/>
        <end position="118"/>
    </location>
</feature>
<evidence type="ECO:0000259" key="9">
    <source>
        <dbReference type="Pfam" id="PF13194"/>
    </source>
</evidence>
<dbReference type="InParanoid" id="D6U2I9"/>
<dbReference type="GO" id="GO:0005886">
    <property type="term" value="C:plasma membrane"/>
    <property type="evidence" value="ECO:0007669"/>
    <property type="project" value="UniProtKB-SubCell"/>
</dbReference>
<evidence type="ECO:0000259" key="8">
    <source>
        <dbReference type="Pfam" id="PF02308"/>
    </source>
</evidence>
<sequence length="428" mass="45674">MDAPLLLTAKIAASACIGMLIGLEREWAHKDVGVRSFTIATLLGTLSWLVSPTLAYVQIGIVVAILLLVNAHALWNGEVPPEITTSLALAAANVLGIVIGMGIFFLAFASALLVTAFLSWKTEFVTLTSKLSVAEIRGLILFGFITVVVYPLLPDQFIDPWKVLNPRSVWLTVVIVSGLSFVNYVLLRQFGTRGIHYSAALGGFVNSAATVVLLGQEARDDPVMATTAPTDVVLSDLAMILRNLVLVIIFAFPGSIQASLKTVIVLVPMMLATGIVVIVDLLGFQRAKWGNAQQPEREEPQVRQLKSPLELREVLGFGVLFFSLTVISRVANLLFGTIGFLVAVVAGALASAASSSVLIGLQLNRGHITGSLAALAMFLATLVGLLENVVIFWLITRKPGPSLRLLLLTTPIVLIGLLSIVAAIALNR</sequence>
<keyword evidence="4 7" id="KW-0812">Transmembrane</keyword>
<keyword evidence="6 7" id="KW-0472">Membrane</keyword>
<dbReference type="PRINTS" id="PR01837">
    <property type="entry name" value="MGTCSAPBPROT"/>
</dbReference>
<dbReference type="EMBL" id="ADVG01000004">
    <property type="protein sequence ID" value="EFH80953.1"/>
    <property type="molecule type" value="Genomic_DNA"/>
</dbReference>
<keyword evidence="3" id="KW-1003">Cell membrane</keyword>
<feature type="domain" description="DUF4010" evidence="9">
    <location>
        <begin position="174"/>
        <end position="395"/>
    </location>
</feature>
<dbReference type="RefSeq" id="WP_007918050.1">
    <property type="nucleotide sequence ID" value="NZ_ADVG01000004.1"/>
</dbReference>
<proteinExistence type="inferred from homology"/>
<feature type="domain" description="MgtC/SapB/SrpB/YhiD N-terminal" evidence="8">
    <location>
        <begin position="12"/>
        <end position="124"/>
    </location>
</feature>
<evidence type="ECO:0000256" key="5">
    <source>
        <dbReference type="ARBA" id="ARBA00022989"/>
    </source>
</evidence>
<feature type="transmembrane region" description="Helical" evidence="7">
    <location>
        <begin position="6"/>
        <end position="23"/>
    </location>
</feature>
<organism evidence="10 11">
    <name type="scientific">Ktedonobacter racemifer DSM 44963</name>
    <dbReference type="NCBI Taxonomy" id="485913"/>
    <lineage>
        <taxon>Bacteria</taxon>
        <taxon>Bacillati</taxon>
        <taxon>Chloroflexota</taxon>
        <taxon>Ktedonobacteria</taxon>
        <taxon>Ktedonobacterales</taxon>
        <taxon>Ktedonobacteraceae</taxon>
        <taxon>Ktedonobacter</taxon>
    </lineage>
</organism>
<evidence type="ECO:0000256" key="6">
    <source>
        <dbReference type="ARBA" id="ARBA00023136"/>
    </source>
</evidence>
<evidence type="ECO:0000256" key="7">
    <source>
        <dbReference type="SAM" id="Phobius"/>
    </source>
</evidence>
<dbReference type="Pfam" id="PF02308">
    <property type="entry name" value="MgtC"/>
    <property type="match status" value="1"/>
</dbReference>
<dbReference type="STRING" id="485913.Krac_1596"/>
<dbReference type="OrthoDB" id="9813718at2"/>
<keyword evidence="11" id="KW-1185">Reference proteome</keyword>
<feature type="transmembrane region" description="Helical" evidence="7">
    <location>
        <begin position="169"/>
        <end position="187"/>
    </location>
</feature>
<feature type="transmembrane region" description="Helical" evidence="7">
    <location>
        <begin position="314"/>
        <end position="332"/>
    </location>
</feature>
<dbReference type="InterPro" id="IPR003416">
    <property type="entry name" value="MgtC/SapB/SrpB/YhiD_fam"/>
</dbReference>
<feature type="transmembrane region" description="Helical" evidence="7">
    <location>
        <begin position="373"/>
        <end position="395"/>
    </location>
</feature>
<protein>
    <submittedName>
        <fullName evidence="10">MgtC/SapB transporter</fullName>
    </submittedName>
</protein>
<evidence type="ECO:0000256" key="1">
    <source>
        <dbReference type="ARBA" id="ARBA00004651"/>
    </source>
</evidence>
<comment type="similarity">
    <text evidence="2">Belongs to the MgtC/SapB family.</text>
</comment>
<dbReference type="AlphaFoldDB" id="D6U2I9"/>
<feature type="transmembrane region" description="Helical" evidence="7">
    <location>
        <begin position="262"/>
        <end position="284"/>
    </location>
</feature>
<gene>
    <name evidence="10" type="ORF">Krac_1596</name>
</gene>
<name>D6U2I9_KTERA</name>
<dbReference type="InterPro" id="IPR049177">
    <property type="entry name" value="MgtC_SapB_SrpB_YhiD_N"/>
</dbReference>
<feature type="transmembrane region" description="Helical" evidence="7">
    <location>
        <begin position="199"/>
        <end position="216"/>
    </location>
</feature>
<feature type="transmembrane region" description="Helical" evidence="7">
    <location>
        <begin position="338"/>
        <end position="361"/>
    </location>
</feature>
<evidence type="ECO:0000256" key="3">
    <source>
        <dbReference type="ARBA" id="ARBA00022475"/>
    </source>
</evidence>
<evidence type="ECO:0000313" key="11">
    <source>
        <dbReference type="Proteomes" id="UP000004508"/>
    </source>
</evidence>
<comment type="subcellular location">
    <subcellularLocation>
        <location evidence="1">Cell membrane</location>
        <topology evidence="1">Multi-pass membrane protein</topology>
    </subcellularLocation>
</comment>
<dbReference type="Pfam" id="PF13194">
    <property type="entry name" value="DUF4010"/>
    <property type="match status" value="1"/>
</dbReference>
<dbReference type="PANTHER" id="PTHR39084:SF1">
    <property type="entry name" value="DUF4010 DOMAIN-CONTAINING PROTEIN"/>
    <property type="match status" value="1"/>
</dbReference>
<evidence type="ECO:0000313" key="10">
    <source>
        <dbReference type="EMBL" id="EFH80953.1"/>
    </source>
</evidence>
<feature type="transmembrane region" description="Helical" evidence="7">
    <location>
        <begin position="237"/>
        <end position="256"/>
    </location>
</feature>
<comment type="caution">
    <text evidence="10">The sequence shown here is derived from an EMBL/GenBank/DDBJ whole genome shotgun (WGS) entry which is preliminary data.</text>
</comment>
<feature type="transmembrane region" description="Helical" evidence="7">
    <location>
        <begin position="138"/>
        <end position="157"/>
    </location>
</feature>
<dbReference type="InterPro" id="IPR025105">
    <property type="entry name" value="DUF4010"/>
</dbReference>
<evidence type="ECO:0000256" key="4">
    <source>
        <dbReference type="ARBA" id="ARBA00022692"/>
    </source>
</evidence>
<accession>D6U2I9</accession>
<dbReference type="Proteomes" id="UP000004508">
    <property type="component" value="Unassembled WGS sequence"/>
</dbReference>
<feature type="transmembrane region" description="Helical" evidence="7">
    <location>
        <begin position="56"/>
        <end position="75"/>
    </location>
</feature>
<evidence type="ECO:0000256" key="2">
    <source>
        <dbReference type="ARBA" id="ARBA00009298"/>
    </source>
</evidence>
<keyword evidence="5 7" id="KW-1133">Transmembrane helix</keyword>